<name>A0A2T3AEG7_9PEZI</name>
<evidence type="ECO:0000256" key="2">
    <source>
        <dbReference type="ARBA" id="ARBA00023043"/>
    </source>
</evidence>
<keyword evidence="1" id="KW-0677">Repeat</keyword>
<evidence type="ECO:0000256" key="5">
    <source>
        <dbReference type="SAM" id="MobiDB-lite"/>
    </source>
</evidence>
<dbReference type="SUPFAM" id="SSF54695">
    <property type="entry name" value="POZ domain"/>
    <property type="match status" value="2"/>
</dbReference>
<dbReference type="OrthoDB" id="684045at2759"/>
<dbReference type="InterPro" id="IPR044515">
    <property type="entry name" value="ABTB1"/>
</dbReference>
<dbReference type="SUPFAM" id="SSF48403">
    <property type="entry name" value="Ankyrin repeat"/>
    <property type="match status" value="1"/>
</dbReference>
<evidence type="ECO:0000256" key="3">
    <source>
        <dbReference type="PROSITE-ProRule" id="PRU00023"/>
    </source>
</evidence>
<dbReference type="InterPro" id="IPR036770">
    <property type="entry name" value="Ankyrin_rpt-contain_sf"/>
</dbReference>
<feature type="region of interest" description="Disordered" evidence="5">
    <location>
        <begin position="478"/>
        <end position="508"/>
    </location>
</feature>
<dbReference type="CDD" id="cd18497">
    <property type="entry name" value="BACK_ABTB1_BPOZ"/>
    <property type="match status" value="1"/>
</dbReference>
<reference evidence="7 8" key="1">
    <citation type="journal article" date="2018" name="Mycol. Prog.">
        <title>Coniella lustricola, a new species from submerged detritus.</title>
        <authorList>
            <person name="Raudabaugh D.B."/>
            <person name="Iturriaga T."/>
            <person name="Carver A."/>
            <person name="Mondo S."/>
            <person name="Pangilinan J."/>
            <person name="Lipzen A."/>
            <person name="He G."/>
            <person name="Amirebrahimi M."/>
            <person name="Grigoriev I.V."/>
            <person name="Miller A.N."/>
        </authorList>
    </citation>
    <scope>NUCLEOTIDE SEQUENCE [LARGE SCALE GENOMIC DNA]</scope>
    <source>
        <strain evidence="7 8">B22-T-1</strain>
    </source>
</reference>
<feature type="domain" description="BTB" evidence="6">
    <location>
        <begin position="150"/>
        <end position="221"/>
    </location>
</feature>
<accession>A0A2T3AEG7</accession>
<evidence type="ECO:0000313" key="8">
    <source>
        <dbReference type="Proteomes" id="UP000241462"/>
    </source>
</evidence>
<evidence type="ECO:0000313" key="7">
    <source>
        <dbReference type="EMBL" id="PSR94032.1"/>
    </source>
</evidence>
<feature type="compositionally biased region" description="Low complexity" evidence="5">
    <location>
        <begin position="348"/>
        <end position="373"/>
    </location>
</feature>
<dbReference type="AlphaFoldDB" id="A0A2T3AEG7"/>
<dbReference type="InParanoid" id="A0A2T3AEG7"/>
<gene>
    <name evidence="7" type="ORF">BD289DRAFT_428203</name>
</gene>
<dbReference type="Pfam" id="PF00651">
    <property type="entry name" value="BTB"/>
    <property type="match status" value="2"/>
</dbReference>
<feature type="region of interest" description="Disordered" evidence="5">
    <location>
        <begin position="614"/>
        <end position="654"/>
    </location>
</feature>
<evidence type="ECO:0000256" key="4">
    <source>
        <dbReference type="SAM" id="Coils"/>
    </source>
</evidence>
<organism evidence="7 8">
    <name type="scientific">Coniella lustricola</name>
    <dbReference type="NCBI Taxonomy" id="2025994"/>
    <lineage>
        <taxon>Eukaryota</taxon>
        <taxon>Fungi</taxon>
        <taxon>Dikarya</taxon>
        <taxon>Ascomycota</taxon>
        <taxon>Pezizomycotina</taxon>
        <taxon>Sordariomycetes</taxon>
        <taxon>Sordariomycetidae</taxon>
        <taxon>Diaporthales</taxon>
        <taxon>Schizoparmaceae</taxon>
        <taxon>Coniella</taxon>
    </lineage>
</organism>
<dbReference type="PANTHER" id="PTHR46231:SF1">
    <property type="entry name" value="ANKYRIN REPEAT AND BTB_POZ DOMAIN-CONTAINING PROTEIN 1"/>
    <property type="match status" value="1"/>
</dbReference>
<dbReference type="PROSITE" id="PS50097">
    <property type="entry name" value="BTB"/>
    <property type="match status" value="2"/>
</dbReference>
<feature type="compositionally biased region" description="Polar residues" evidence="5">
    <location>
        <begin position="616"/>
        <end position="633"/>
    </location>
</feature>
<feature type="domain" description="BTB" evidence="6">
    <location>
        <begin position="381"/>
        <end position="439"/>
    </location>
</feature>
<dbReference type="FunCoup" id="A0A2T3AEG7">
    <property type="interactions" value="39"/>
</dbReference>
<dbReference type="SMART" id="SM00225">
    <property type="entry name" value="BTB"/>
    <property type="match status" value="2"/>
</dbReference>
<dbReference type="GO" id="GO:0000151">
    <property type="term" value="C:ubiquitin ligase complex"/>
    <property type="evidence" value="ECO:0007669"/>
    <property type="project" value="TreeGrafter"/>
</dbReference>
<dbReference type="STRING" id="2025994.A0A2T3AEG7"/>
<dbReference type="FunFam" id="1.25.40.20:FF:000248">
    <property type="entry name" value="Ankyrin repeat and BTB/POZ domain protein"/>
    <property type="match status" value="1"/>
</dbReference>
<proteinExistence type="predicted"/>
<dbReference type="GO" id="GO:0005737">
    <property type="term" value="C:cytoplasm"/>
    <property type="evidence" value="ECO:0007669"/>
    <property type="project" value="TreeGrafter"/>
</dbReference>
<dbReference type="Pfam" id="PF13637">
    <property type="entry name" value="Ank_4"/>
    <property type="match status" value="1"/>
</dbReference>
<dbReference type="Proteomes" id="UP000241462">
    <property type="component" value="Unassembled WGS sequence"/>
</dbReference>
<dbReference type="PROSITE" id="PS50297">
    <property type="entry name" value="ANK_REP_REGION"/>
    <property type="match status" value="1"/>
</dbReference>
<dbReference type="InterPro" id="IPR000210">
    <property type="entry name" value="BTB/POZ_dom"/>
</dbReference>
<sequence length="696" mass="77875">MAGILKKYELEAKLKDEHQLIASGVLRDENPLDQSSDFAKFLQACRKGDLKTCQELISNGVNINGKDRFDYTPLIIASLCGHFELVQLLLEAGALAERNTFQGERAVYNALNDRIRNLLLAYDYSKSTDPLQPWSSHITSLMTRNVPNTSDITLTSSSGRAGADDELHLHKFLLSSRTPYFRKKLTDAPETTHWKLSNAVPAESFRLVARYLYLGELPRELVDPRSGNSEEDVFKGIDKISKQLGVEKLWEAVLSMDDRRLARQRYQDEVERAQAQIESFFRESVLGHKMRVNTSKVNDIKWKHDNSIFADILLRADEYDEEADIAEGGAAEDAQHKDLSAPPSQPHTTAIPIGPAATTSNTSPSSATNGTSAKPRKSIVYPVHKAMLIRSPYFEAMFSSEFLEAQDAEHLRVVTVDCTPPVLEIILQFLYTEKADCPLDLALDLLYTADMLLIDKLKGKAAVAISTLGSATQNILVDRTHQSNNNDNSGTDKNNDRNHNDTSASPTAEEPIDIYDVIHAAWDLRVQRLEEFAARYLAYRLEDYIDSPDFAELIQESAGRVQNRQETDTIELLDDIRYYLSERFRLRFEDTGFEEWIDEEEEAVVADGDVGDESVRQQAQDGQSHTNTSQPSSAAAVNGGAGAGTSTEQQGQTGMGVVVRTLDGEEVDDEFDLDAQNYQILLRKIDDMLERLKLDA</sequence>
<dbReference type="Gene3D" id="1.25.40.20">
    <property type="entry name" value="Ankyrin repeat-containing domain"/>
    <property type="match status" value="1"/>
</dbReference>
<dbReference type="CDD" id="cd18186">
    <property type="entry name" value="BTB_POZ_ZBTB_KLHL-like"/>
    <property type="match status" value="1"/>
</dbReference>
<protein>
    <recommendedName>
        <fullName evidence="6">BTB domain-containing protein</fullName>
    </recommendedName>
</protein>
<feature type="coiled-coil region" evidence="4">
    <location>
        <begin position="256"/>
        <end position="283"/>
    </location>
</feature>
<keyword evidence="2 3" id="KW-0040">ANK repeat</keyword>
<evidence type="ECO:0000256" key="1">
    <source>
        <dbReference type="ARBA" id="ARBA00022737"/>
    </source>
</evidence>
<keyword evidence="4" id="KW-0175">Coiled coil</keyword>
<dbReference type="InterPro" id="IPR002110">
    <property type="entry name" value="Ankyrin_rpt"/>
</dbReference>
<dbReference type="PANTHER" id="PTHR46231">
    <property type="entry name" value="ANKYRIN REPEAT AND BTB/POZ DOMAIN-CONTAINING PROTEIN 1"/>
    <property type="match status" value="1"/>
</dbReference>
<evidence type="ECO:0000259" key="6">
    <source>
        <dbReference type="PROSITE" id="PS50097"/>
    </source>
</evidence>
<keyword evidence="8" id="KW-1185">Reference proteome</keyword>
<feature type="repeat" description="ANK" evidence="3">
    <location>
        <begin position="69"/>
        <end position="94"/>
    </location>
</feature>
<dbReference type="Gene3D" id="3.30.710.10">
    <property type="entry name" value="Potassium Channel Kv1.1, Chain A"/>
    <property type="match status" value="2"/>
</dbReference>
<dbReference type="PROSITE" id="PS50088">
    <property type="entry name" value="ANK_REPEAT"/>
    <property type="match status" value="1"/>
</dbReference>
<dbReference type="InterPro" id="IPR011333">
    <property type="entry name" value="SKP1/BTB/POZ_sf"/>
</dbReference>
<feature type="region of interest" description="Disordered" evidence="5">
    <location>
        <begin position="331"/>
        <end position="374"/>
    </location>
</feature>
<dbReference type="EMBL" id="KZ678402">
    <property type="protein sequence ID" value="PSR94032.1"/>
    <property type="molecule type" value="Genomic_DNA"/>
</dbReference>